<dbReference type="SUPFAM" id="SSF53448">
    <property type="entry name" value="Nucleotide-diphospho-sugar transferases"/>
    <property type="match status" value="1"/>
</dbReference>
<feature type="transmembrane region" description="Helical" evidence="3">
    <location>
        <begin position="6"/>
        <end position="29"/>
    </location>
</feature>
<accession>A0A7C5JWS0</accession>
<dbReference type="CDD" id="cd06423">
    <property type="entry name" value="CESA_like"/>
    <property type="match status" value="1"/>
</dbReference>
<sequence length="165" mass="18279">MLLEILLAVIFLWDGYFFVNYLLSLLGVYKTRGWAPFVSILIPAYNEGENIVKSIKSALSQDYPAFEVIVIDDGSEDDTFEKAISLEDSRLRVFRKTHEGKAKALNFGLSKARGEVIVTTDADSLLSPSALRLLVGRFYSPEVVGVGGQVRVLGNSFLEKAQDVE</sequence>
<organism evidence="5">
    <name type="scientific">Thermococcus litoralis</name>
    <dbReference type="NCBI Taxonomy" id="2265"/>
    <lineage>
        <taxon>Archaea</taxon>
        <taxon>Methanobacteriati</taxon>
        <taxon>Methanobacteriota</taxon>
        <taxon>Thermococci</taxon>
        <taxon>Thermococcales</taxon>
        <taxon>Thermococcaceae</taxon>
        <taxon>Thermococcus</taxon>
    </lineage>
</organism>
<keyword evidence="3" id="KW-0472">Membrane</keyword>
<feature type="domain" description="Glycosyltransferase 2-like" evidence="4">
    <location>
        <begin position="39"/>
        <end position="154"/>
    </location>
</feature>
<dbReference type="AlphaFoldDB" id="A0A7C5JWS0"/>
<proteinExistence type="predicted"/>
<evidence type="ECO:0000256" key="3">
    <source>
        <dbReference type="SAM" id="Phobius"/>
    </source>
</evidence>
<gene>
    <name evidence="5" type="ORF">ENL40_04585</name>
</gene>
<name>A0A7C5JWS0_THELI</name>
<dbReference type="PANTHER" id="PTHR43630:SF1">
    <property type="entry name" value="POLY-BETA-1,6-N-ACETYL-D-GLUCOSAMINE SYNTHASE"/>
    <property type="match status" value="1"/>
</dbReference>
<dbReference type="Proteomes" id="UP000886217">
    <property type="component" value="Unassembled WGS sequence"/>
</dbReference>
<evidence type="ECO:0000256" key="1">
    <source>
        <dbReference type="ARBA" id="ARBA00022676"/>
    </source>
</evidence>
<evidence type="ECO:0000256" key="2">
    <source>
        <dbReference type="ARBA" id="ARBA00022679"/>
    </source>
</evidence>
<keyword evidence="1" id="KW-0328">Glycosyltransferase</keyword>
<dbReference type="PANTHER" id="PTHR43630">
    <property type="entry name" value="POLY-BETA-1,6-N-ACETYL-D-GLUCOSAMINE SYNTHASE"/>
    <property type="match status" value="1"/>
</dbReference>
<reference evidence="5" key="1">
    <citation type="journal article" date="2020" name="mSystems">
        <title>Genome- and Community-Level Interaction Insights into Carbon Utilization and Element Cycling Functions of Hydrothermarchaeota in Hydrothermal Sediment.</title>
        <authorList>
            <person name="Zhou Z."/>
            <person name="Liu Y."/>
            <person name="Xu W."/>
            <person name="Pan J."/>
            <person name="Luo Z.H."/>
            <person name="Li M."/>
        </authorList>
    </citation>
    <scope>NUCLEOTIDE SEQUENCE [LARGE SCALE GENOMIC DNA]</scope>
    <source>
        <strain evidence="5">HyVt-93</strain>
    </source>
</reference>
<dbReference type="Gene3D" id="3.90.550.10">
    <property type="entry name" value="Spore Coat Polysaccharide Biosynthesis Protein SpsA, Chain A"/>
    <property type="match status" value="1"/>
</dbReference>
<keyword evidence="2" id="KW-0808">Transferase</keyword>
<protein>
    <submittedName>
        <fullName evidence="5">Glycosyltransferase family 2 protein</fullName>
    </submittedName>
</protein>
<evidence type="ECO:0000259" key="4">
    <source>
        <dbReference type="Pfam" id="PF00535"/>
    </source>
</evidence>
<keyword evidence="3" id="KW-0812">Transmembrane</keyword>
<keyword evidence="3" id="KW-1133">Transmembrane helix</keyword>
<dbReference type="GO" id="GO:0016757">
    <property type="term" value="F:glycosyltransferase activity"/>
    <property type="evidence" value="ECO:0007669"/>
    <property type="project" value="UniProtKB-KW"/>
</dbReference>
<dbReference type="EMBL" id="DRTU01000193">
    <property type="protein sequence ID" value="HHI00734.1"/>
    <property type="molecule type" value="Genomic_DNA"/>
</dbReference>
<dbReference type="InterPro" id="IPR029044">
    <property type="entry name" value="Nucleotide-diphossugar_trans"/>
</dbReference>
<dbReference type="InterPro" id="IPR001173">
    <property type="entry name" value="Glyco_trans_2-like"/>
</dbReference>
<evidence type="ECO:0000313" key="5">
    <source>
        <dbReference type="EMBL" id="HHI00734.1"/>
    </source>
</evidence>
<comment type="caution">
    <text evidence="5">The sequence shown here is derived from an EMBL/GenBank/DDBJ whole genome shotgun (WGS) entry which is preliminary data.</text>
</comment>
<feature type="non-terminal residue" evidence="5">
    <location>
        <position position="165"/>
    </location>
</feature>
<dbReference type="Pfam" id="PF00535">
    <property type="entry name" value="Glycos_transf_2"/>
    <property type="match status" value="1"/>
</dbReference>